<evidence type="ECO:0000313" key="6">
    <source>
        <dbReference type="EMBL" id="HGZ78624.1"/>
    </source>
</evidence>
<evidence type="ECO:0000259" key="5">
    <source>
        <dbReference type="Pfam" id="PF02782"/>
    </source>
</evidence>
<proteinExistence type="inferred from homology"/>
<evidence type="ECO:0000256" key="2">
    <source>
        <dbReference type="ARBA" id="ARBA00022679"/>
    </source>
</evidence>
<organism evidence="6">
    <name type="scientific">Pseudothermotoga hypogea</name>
    <dbReference type="NCBI Taxonomy" id="57487"/>
    <lineage>
        <taxon>Bacteria</taxon>
        <taxon>Thermotogati</taxon>
        <taxon>Thermotogota</taxon>
        <taxon>Thermotogae</taxon>
        <taxon>Thermotogales</taxon>
        <taxon>Thermotogaceae</taxon>
        <taxon>Pseudothermotoga</taxon>
    </lineage>
</organism>
<dbReference type="InterPro" id="IPR043129">
    <property type="entry name" value="ATPase_NBD"/>
</dbReference>
<dbReference type="Pfam" id="PF02782">
    <property type="entry name" value="FGGY_C"/>
    <property type="match status" value="1"/>
</dbReference>
<comment type="caution">
    <text evidence="6">The sequence shown here is derived from an EMBL/GenBank/DDBJ whole genome shotgun (WGS) entry which is preliminary data.</text>
</comment>
<dbReference type="InterPro" id="IPR018484">
    <property type="entry name" value="FGGY_N"/>
</dbReference>
<dbReference type="Pfam" id="PF00370">
    <property type="entry name" value="FGGY_N"/>
    <property type="match status" value="1"/>
</dbReference>
<sequence>MEVSQVGIYVGVDIGTTAVKVILYDSEALKVLLDVSEPYDVFSVGPSMFEQDPFQIENAVFRALKRVGEEFHHVDGIVLDSMLHSLLFLDENFEPMGNVVPWVDERSIPQVFQVKKDRELTKFLQNTAGCASNFAYPLFKLMWFAQNQPEKVERACKIVSIKDYIFYRLTGTLVSDISVASGTGFLDIHRKVWLTDVLKALANVDETKLPELVSPRFAREMIKEACERTGFSKGTIVFAGISDAAASSIGSGAGVDDSVTISSSSSAAIRSIVSEPPKDYPSPGVWCYVVDEDHYIDGVATSNGGIVFDWYVKLFSRHDHAQIIKSIEENFHNVDISRAVLFYPFVFSERFPELDPRLSAKFLNLRGDTTEWMVARSVLEGIILNLRRIFDVVKLLPKRCDRIYSTGGLTRADVWTKMLATVINQRVIVQSKRQGTALGAIWHLLGEDHRKKAMEALKGELEVYEPDEKLVPYYQKLYELWAEKL</sequence>
<evidence type="ECO:0000256" key="3">
    <source>
        <dbReference type="ARBA" id="ARBA00022777"/>
    </source>
</evidence>
<dbReference type="EMBL" id="DTKQ01000013">
    <property type="protein sequence ID" value="HGZ78624.1"/>
    <property type="molecule type" value="Genomic_DNA"/>
</dbReference>
<dbReference type="SUPFAM" id="SSF53067">
    <property type="entry name" value="Actin-like ATPase domain"/>
    <property type="match status" value="2"/>
</dbReference>
<comment type="similarity">
    <text evidence="1">Belongs to the FGGY kinase family.</text>
</comment>
<dbReference type="PANTHER" id="PTHR43095">
    <property type="entry name" value="SUGAR KINASE"/>
    <property type="match status" value="1"/>
</dbReference>
<feature type="domain" description="Carbohydrate kinase FGGY C-terminal" evidence="5">
    <location>
        <begin position="280"/>
        <end position="441"/>
    </location>
</feature>
<accession>A0A832MLP1</accession>
<reference evidence="6" key="1">
    <citation type="journal article" date="2020" name="mSystems">
        <title>Genome- and Community-Level Interaction Insights into Carbon Utilization and Element Cycling Functions of Hydrothermarchaeota in Hydrothermal Sediment.</title>
        <authorList>
            <person name="Zhou Z."/>
            <person name="Liu Y."/>
            <person name="Xu W."/>
            <person name="Pan J."/>
            <person name="Luo Z.H."/>
            <person name="Li M."/>
        </authorList>
    </citation>
    <scope>NUCLEOTIDE SEQUENCE [LARGE SCALE GENOMIC DNA]</scope>
    <source>
        <strain evidence="6">SpSt-86</strain>
    </source>
</reference>
<name>A0A832MLP1_9THEM</name>
<keyword evidence="3" id="KW-0418">Kinase</keyword>
<dbReference type="InterPro" id="IPR050406">
    <property type="entry name" value="FGGY_Carb_Kinase"/>
</dbReference>
<dbReference type="GO" id="GO:0005975">
    <property type="term" value="P:carbohydrate metabolic process"/>
    <property type="evidence" value="ECO:0007669"/>
    <property type="project" value="InterPro"/>
</dbReference>
<dbReference type="CDD" id="cd07770">
    <property type="entry name" value="ASKHA_NBD_FGGY_GntK"/>
    <property type="match status" value="1"/>
</dbReference>
<dbReference type="Gene3D" id="3.30.420.40">
    <property type="match status" value="2"/>
</dbReference>
<gene>
    <name evidence="6" type="ORF">ENW55_01400</name>
</gene>
<dbReference type="InterPro" id="IPR000577">
    <property type="entry name" value="Carb_kinase_FGGY"/>
</dbReference>
<evidence type="ECO:0000256" key="1">
    <source>
        <dbReference type="ARBA" id="ARBA00009156"/>
    </source>
</evidence>
<evidence type="ECO:0000259" key="4">
    <source>
        <dbReference type="Pfam" id="PF00370"/>
    </source>
</evidence>
<dbReference type="PIRSF" id="PIRSF000538">
    <property type="entry name" value="GlpK"/>
    <property type="match status" value="1"/>
</dbReference>
<dbReference type="PANTHER" id="PTHR43095:SF2">
    <property type="entry name" value="GLUCONOKINASE"/>
    <property type="match status" value="1"/>
</dbReference>
<evidence type="ECO:0008006" key="7">
    <source>
        <dbReference type="Google" id="ProtNLM"/>
    </source>
</evidence>
<dbReference type="GO" id="GO:0016301">
    <property type="term" value="F:kinase activity"/>
    <property type="evidence" value="ECO:0007669"/>
    <property type="project" value="UniProtKB-KW"/>
</dbReference>
<feature type="domain" description="Carbohydrate kinase FGGY N-terminal" evidence="4">
    <location>
        <begin position="8"/>
        <end position="250"/>
    </location>
</feature>
<dbReference type="InterPro" id="IPR018485">
    <property type="entry name" value="FGGY_C"/>
</dbReference>
<dbReference type="AlphaFoldDB" id="A0A832MLP1"/>
<protein>
    <recommendedName>
        <fullName evidence="7">Carbohydrate kinase</fullName>
    </recommendedName>
</protein>
<keyword evidence="2" id="KW-0808">Transferase</keyword>